<dbReference type="EMBL" id="RSAS01000178">
    <property type="protein sequence ID" value="RRR75563.1"/>
    <property type="molecule type" value="Genomic_DNA"/>
</dbReference>
<dbReference type="InterPro" id="IPR027417">
    <property type="entry name" value="P-loop_NTPase"/>
</dbReference>
<comment type="caution">
    <text evidence="5">The sequence shown here is derived from an EMBL/GenBank/DDBJ whole genome shotgun (WGS) entry which is preliminary data.</text>
</comment>
<keyword evidence="1" id="KW-0175">Coiled coil</keyword>
<evidence type="ECO:0000313" key="6">
    <source>
        <dbReference type="Proteomes" id="UP000280307"/>
    </source>
</evidence>
<sequence length="507" mass="56183">MRLLRVGKGKPMSAATIAYVAFALVLTQSSDASGSKDALTFWSGLGLLLFFISGALVIWFSKQEYEQKIAAQEHLIATLQEANNGVQQELTKWQECYRTVITAMDEVTRKKVVAHINRSLPMPNPPPGIPLLIQEADAVEAPPDQTAWIAAIGWITQPAHQRVTSFWLSVHPRSEAFTGHIAVAGETRSGKGALIFTILAQLALRTRPEQLKLFAIDPKEDFALWEGKAHNWREPVLGRDPDMVRGAMQAISSERARRVAIRRRAQVLEWADIPAALRPPILVVYLAELDLMPVDDKELDAWLTEEMSTSLSEGIVFLLDIQNATRLSTRWRTHFGTNICGVQGRQAAVEPNLGISVSEVRAAGAIPPNELQRGQFTVRSGRDIESFSAPLITIEHRREMLAHLPRATDPLTILPPRPEDAEPASSESREEGHAISPEEEGRILRAADELEEQLGPQAKRTDVALRVYGRATGEEYQKVKYVLDTHRRILPGRRPATAIPTPHASSA</sequence>
<feature type="transmembrane region" description="Helical" evidence="3">
    <location>
        <begin position="39"/>
        <end position="60"/>
    </location>
</feature>
<dbReference type="GO" id="GO:0005524">
    <property type="term" value="F:ATP binding"/>
    <property type="evidence" value="ECO:0007669"/>
    <property type="project" value="InterPro"/>
</dbReference>
<reference evidence="5 6" key="1">
    <citation type="submission" date="2018-12" db="EMBL/GenBank/DDBJ databases">
        <title>Genome Sequence of Candidatus Viridilinea halotolerans isolated from saline sulfide-rich spring.</title>
        <authorList>
            <person name="Grouzdev D.S."/>
            <person name="Burganskaya E.I."/>
            <person name="Krutkina M.S."/>
            <person name="Sukhacheva M.V."/>
            <person name="Gorlenko V.M."/>
        </authorList>
    </citation>
    <scope>NUCLEOTIDE SEQUENCE [LARGE SCALE GENOMIC DNA]</scope>
    <source>
        <strain evidence="5">Chok-6</strain>
    </source>
</reference>
<dbReference type="AlphaFoldDB" id="A0A426U6H8"/>
<feature type="coiled-coil region" evidence="1">
    <location>
        <begin position="62"/>
        <end position="89"/>
    </location>
</feature>
<organism evidence="5 6">
    <name type="scientific">Candidatus Viridilinea halotolerans</name>
    <dbReference type="NCBI Taxonomy" id="2491704"/>
    <lineage>
        <taxon>Bacteria</taxon>
        <taxon>Bacillati</taxon>
        <taxon>Chloroflexota</taxon>
        <taxon>Chloroflexia</taxon>
        <taxon>Chloroflexales</taxon>
        <taxon>Chloroflexineae</taxon>
        <taxon>Oscillochloridaceae</taxon>
        <taxon>Candidatus Viridilinea</taxon>
    </lineage>
</organism>
<proteinExistence type="predicted"/>
<keyword evidence="3" id="KW-0472">Membrane</keyword>
<protein>
    <recommendedName>
        <fullName evidence="4">FtsK domain-containing protein</fullName>
    </recommendedName>
</protein>
<accession>A0A426U6H8</accession>
<feature type="domain" description="FtsK" evidence="4">
    <location>
        <begin position="172"/>
        <end position="272"/>
    </location>
</feature>
<dbReference type="SUPFAM" id="SSF52540">
    <property type="entry name" value="P-loop containing nucleoside triphosphate hydrolases"/>
    <property type="match status" value="1"/>
</dbReference>
<evidence type="ECO:0000256" key="2">
    <source>
        <dbReference type="SAM" id="MobiDB-lite"/>
    </source>
</evidence>
<feature type="region of interest" description="Disordered" evidence="2">
    <location>
        <begin position="409"/>
        <end position="440"/>
    </location>
</feature>
<dbReference type="InterPro" id="IPR002543">
    <property type="entry name" value="FtsK_dom"/>
</dbReference>
<dbReference type="GO" id="GO:0003677">
    <property type="term" value="F:DNA binding"/>
    <property type="evidence" value="ECO:0007669"/>
    <property type="project" value="InterPro"/>
</dbReference>
<keyword evidence="3" id="KW-1133">Transmembrane helix</keyword>
<gene>
    <name evidence="5" type="ORF">EI684_04345</name>
</gene>
<evidence type="ECO:0000259" key="4">
    <source>
        <dbReference type="Pfam" id="PF01580"/>
    </source>
</evidence>
<keyword evidence="3" id="KW-0812">Transmembrane</keyword>
<evidence type="ECO:0000256" key="3">
    <source>
        <dbReference type="SAM" id="Phobius"/>
    </source>
</evidence>
<evidence type="ECO:0000313" key="5">
    <source>
        <dbReference type="EMBL" id="RRR75563.1"/>
    </source>
</evidence>
<evidence type="ECO:0000256" key="1">
    <source>
        <dbReference type="SAM" id="Coils"/>
    </source>
</evidence>
<dbReference type="Pfam" id="PF01580">
    <property type="entry name" value="FtsK_SpoIIIE"/>
    <property type="match status" value="1"/>
</dbReference>
<dbReference type="Proteomes" id="UP000280307">
    <property type="component" value="Unassembled WGS sequence"/>
</dbReference>
<name>A0A426U6H8_9CHLR</name>
<dbReference type="Gene3D" id="3.40.50.300">
    <property type="entry name" value="P-loop containing nucleotide triphosphate hydrolases"/>
    <property type="match status" value="1"/>
</dbReference>